<dbReference type="HOGENOM" id="CLU_856458_0_0_1"/>
<proteinExistence type="predicted"/>
<sequence>MLPLLTTTCTAFHAPATAVHAGSCVPPTRHAAAICSSTGSAGPLIRSAFLSLIAGQSAFALATEVPSLFSSSPDIFGTLFDAGFLFYSGRLLAGQAGLVGGDEALAEKLAGLDCTCTLSIGREPGTWMPKEWGSSGARLSLPLQLRFSEETADLGFPGEESMTGRTARQLCCPGGGSFVGQAGTVRVEPTGGAWSVKPTRQPGVGELRFFLDFPTEAARNDVTLPAGRVFFSGTCVDPELAQALGPTPGDVFVAPGSGVRLFGEGGVTTKRTDARNLYGALGETFLILGRFSLGPPPPPQASEDETPQQRAARERAEDEARGRAV</sequence>
<accession>A0A0D3JIF4</accession>
<organism evidence="2 3">
    <name type="scientific">Emiliania huxleyi (strain CCMP1516)</name>
    <dbReference type="NCBI Taxonomy" id="280463"/>
    <lineage>
        <taxon>Eukaryota</taxon>
        <taxon>Haptista</taxon>
        <taxon>Haptophyta</taxon>
        <taxon>Prymnesiophyceae</taxon>
        <taxon>Isochrysidales</taxon>
        <taxon>Noelaerhabdaceae</taxon>
        <taxon>Emiliania</taxon>
    </lineage>
</organism>
<keyword evidence="3" id="KW-1185">Reference proteome</keyword>
<evidence type="ECO:0000313" key="2">
    <source>
        <dbReference type="EnsemblProtists" id="EOD23289"/>
    </source>
</evidence>
<dbReference type="eggNOG" id="ENOG502S2M2">
    <property type="taxonomic scope" value="Eukaryota"/>
</dbReference>
<dbReference type="AlphaFoldDB" id="A0A0D3JIF4"/>
<name>A0A0D3JIF4_EMIH1</name>
<dbReference type="PaxDb" id="2903-EOD23289"/>
<dbReference type="EnsemblProtists" id="EOD23289">
    <property type="protein sequence ID" value="EOD23289"/>
    <property type="gene ID" value="EMIHUDRAFT_460773"/>
</dbReference>
<dbReference type="RefSeq" id="XP_005775718.1">
    <property type="nucleotide sequence ID" value="XM_005775661.1"/>
</dbReference>
<feature type="compositionally biased region" description="Basic and acidic residues" evidence="1">
    <location>
        <begin position="311"/>
        <end position="325"/>
    </location>
</feature>
<dbReference type="GeneID" id="17268836"/>
<protein>
    <recommendedName>
        <fullName evidence="4">Plastid lipid-associated protein/fibrillin conserved domain-containing protein</fullName>
    </recommendedName>
</protein>
<evidence type="ECO:0000313" key="3">
    <source>
        <dbReference type="Proteomes" id="UP000013827"/>
    </source>
</evidence>
<reference evidence="2" key="2">
    <citation type="submission" date="2024-10" db="UniProtKB">
        <authorList>
            <consortium name="EnsemblProtists"/>
        </authorList>
    </citation>
    <scope>IDENTIFICATION</scope>
</reference>
<dbReference type="KEGG" id="ehx:EMIHUDRAFT_460773"/>
<reference evidence="3" key="1">
    <citation type="journal article" date="2013" name="Nature">
        <title>Pan genome of the phytoplankton Emiliania underpins its global distribution.</title>
        <authorList>
            <person name="Read B.A."/>
            <person name="Kegel J."/>
            <person name="Klute M.J."/>
            <person name="Kuo A."/>
            <person name="Lefebvre S.C."/>
            <person name="Maumus F."/>
            <person name="Mayer C."/>
            <person name="Miller J."/>
            <person name="Monier A."/>
            <person name="Salamov A."/>
            <person name="Young J."/>
            <person name="Aguilar M."/>
            <person name="Claverie J.M."/>
            <person name="Frickenhaus S."/>
            <person name="Gonzalez K."/>
            <person name="Herman E.K."/>
            <person name="Lin Y.C."/>
            <person name="Napier J."/>
            <person name="Ogata H."/>
            <person name="Sarno A.F."/>
            <person name="Shmutz J."/>
            <person name="Schroeder D."/>
            <person name="de Vargas C."/>
            <person name="Verret F."/>
            <person name="von Dassow P."/>
            <person name="Valentin K."/>
            <person name="Van de Peer Y."/>
            <person name="Wheeler G."/>
            <person name="Dacks J.B."/>
            <person name="Delwiche C.F."/>
            <person name="Dyhrman S.T."/>
            <person name="Glockner G."/>
            <person name="John U."/>
            <person name="Richards T."/>
            <person name="Worden A.Z."/>
            <person name="Zhang X."/>
            <person name="Grigoriev I.V."/>
            <person name="Allen A.E."/>
            <person name="Bidle K."/>
            <person name="Borodovsky M."/>
            <person name="Bowler C."/>
            <person name="Brownlee C."/>
            <person name="Cock J.M."/>
            <person name="Elias M."/>
            <person name="Gladyshev V.N."/>
            <person name="Groth M."/>
            <person name="Guda C."/>
            <person name="Hadaegh A."/>
            <person name="Iglesias-Rodriguez M.D."/>
            <person name="Jenkins J."/>
            <person name="Jones B.M."/>
            <person name="Lawson T."/>
            <person name="Leese F."/>
            <person name="Lindquist E."/>
            <person name="Lobanov A."/>
            <person name="Lomsadze A."/>
            <person name="Malik S.B."/>
            <person name="Marsh M.E."/>
            <person name="Mackinder L."/>
            <person name="Mock T."/>
            <person name="Mueller-Roeber B."/>
            <person name="Pagarete A."/>
            <person name="Parker M."/>
            <person name="Probert I."/>
            <person name="Quesneville H."/>
            <person name="Raines C."/>
            <person name="Rensing S.A."/>
            <person name="Riano-Pachon D.M."/>
            <person name="Richier S."/>
            <person name="Rokitta S."/>
            <person name="Shiraiwa Y."/>
            <person name="Soanes D.M."/>
            <person name="van der Giezen M."/>
            <person name="Wahlund T.M."/>
            <person name="Williams B."/>
            <person name="Wilson W."/>
            <person name="Wolfe G."/>
            <person name="Wurch L.L."/>
        </authorList>
    </citation>
    <scope>NUCLEOTIDE SEQUENCE</scope>
</reference>
<evidence type="ECO:0008006" key="4">
    <source>
        <dbReference type="Google" id="ProtNLM"/>
    </source>
</evidence>
<evidence type="ECO:0000256" key="1">
    <source>
        <dbReference type="SAM" id="MobiDB-lite"/>
    </source>
</evidence>
<dbReference type="Proteomes" id="UP000013827">
    <property type="component" value="Unassembled WGS sequence"/>
</dbReference>
<feature type="region of interest" description="Disordered" evidence="1">
    <location>
        <begin position="291"/>
        <end position="325"/>
    </location>
</feature>